<organism evidence="1 2">
    <name type="scientific">Trichomonas vaginalis (strain ATCC PRA-98 / G3)</name>
    <dbReference type="NCBI Taxonomy" id="412133"/>
    <lineage>
        <taxon>Eukaryota</taxon>
        <taxon>Metamonada</taxon>
        <taxon>Parabasalia</taxon>
        <taxon>Trichomonadida</taxon>
        <taxon>Trichomonadidae</taxon>
        <taxon>Trichomonas</taxon>
    </lineage>
</organism>
<gene>
    <name evidence="1" type="ORF">TVAG_059720</name>
</gene>
<proteinExistence type="predicted"/>
<dbReference type="RefSeq" id="XP_001310837.1">
    <property type="nucleotide sequence ID" value="XM_001310836.1"/>
</dbReference>
<dbReference type="Gene3D" id="3.80.10.10">
    <property type="entry name" value="Ribonuclease Inhibitor"/>
    <property type="match status" value="5"/>
</dbReference>
<dbReference type="Pfam" id="PF13306">
    <property type="entry name" value="LRR_5"/>
    <property type="match status" value="4"/>
</dbReference>
<dbReference type="SUPFAM" id="SSF52058">
    <property type="entry name" value="L domain-like"/>
    <property type="match status" value="2"/>
</dbReference>
<evidence type="ECO:0000313" key="2">
    <source>
        <dbReference type="Proteomes" id="UP000001542"/>
    </source>
</evidence>
<dbReference type="PANTHER" id="PTHR45661:SF3">
    <property type="entry name" value="IG-LIKE DOMAIN-CONTAINING PROTEIN"/>
    <property type="match status" value="1"/>
</dbReference>
<dbReference type="InterPro" id="IPR032675">
    <property type="entry name" value="LRR_dom_sf"/>
</dbReference>
<dbReference type="KEGG" id="tva:4755696"/>
<dbReference type="EMBL" id="DS113696">
    <property type="protein sequence ID" value="EAX97907.1"/>
    <property type="molecule type" value="Genomic_DNA"/>
</dbReference>
<name>A2FB24_TRIV3</name>
<sequence>MTIDIDPLYTDINKSCYSNDGKTLKIVKDTSPYFRISAACEKIENSCFYFLNTLISFSFQENPNLTTIGNLGFYECKNLTTINLSSCSKLRVISSSAFYNCYNVSKILLPNGLLEIRRQSFSNNNLLTSITIPASVKIIEFAAFAMCKKLERVYFQEGSNLTELVWDTFSRTNITCFQIPEKVTKVNGNAFSRCILTNLTIHPNNNHFIVFNDALLSQNKSILILICNKSLKTFEIPEYITSIGEMSFSESNLVTITIPKTVKIIENCAFWNCDYLINVTFIEPVEFIGSQPFDYCDNLELISFPNSTMNIPERLFSTKNSPKLKLSFTCKILFSLESIARNTDISISYFEGQDLIIDSNLLISNSEQTEVYEYWGYHTSIYYGITIPKSYIKIRERAFQNSILGSIKFEKESRFSELGPYSFTNCTSIYSINFENTQLHSLGFLAFVNCTGLKYVRFPLTDFELSINAFKDCTQLEIVYNINNISENCFSGCFNLKNVYMRDGLTMIGARSFENCISLERISIPSSIRTISEYSFFNCTKLSQITFNKSNNLEYFSNNSFSGCDSLTDINDFSSDKYDCIDNTLYYKNDTGKYLIYHLSNSNDKILFVKCTAICSYSFNYSRNIENISISSNSVSLIEEYSLNNCDKLKYINFPLSIKTVEQLAFNACNSIQCALIIENKSSDYLKMINKSGISEQLIILCHVIPSSGNSEALIRFYSNPMKFFGNILLNNISHVNIRFYIYL</sequence>
<dbReference type="STRING" id="5722.A2FB24"/>
<keyword evidence="2" id="KW-1185">Reference proteome</keyword>
<accession>A2FB24</accession>
<protein>
    <submittedName>
        <fullName evidence="1">Surface antigen BspA-like</fullName>
    </submittedName>
</protein>
<dbReference type="InterPro" id="IPR053139">
    <property type="entry name" value="Surface_bspA-like"/>
</dbReference>
<dbReference type="VEuPathDB" id="TrichDB:TVAG_059720"/>
<dbReference type="VEuPathDB" id="TrichDB:TVAGG3_0710360"/>
<dbReference type="PANTHER" id="PTHR45661">
    <property type="entry name" value="SURFACE ANTIGEN"/>
    <property type="match status" value="1"/>
</dbReference>
<dbReference type="InParanoid" id="A2FB24"/>
<dbReference type="InterPro" id="IPR026906">
    <property type="entry name" value="LRR_5"/>
</dbReference>
<evidence type="ECO:0000313" key="1">
    <source>
        <dbReference type="EMBL" id="EAX97907.1"/>
    </source>
</evidence>
<dbReference type="SMR" id="A2FB24"/>
<reference evidence="1" key="1">
    <citation type="submission" date="2006-10" db="EMBL/GenBank/DDBJ databases">
        <authorList>
            <person name="Amadeo P."/>
            <person name="Zhao Q."/>
            <person name="Wortman J."/>
            <person name="Fraser-Liggett C."/>
            <person name="Carlton J."/>
        </authorList>
    </citation>
    <scope>NUCLEOTIDE SEQUENCE</scope>
    <source>
        <strain evidence="1">G3</strain>
    </source>
</reference>
<dbReference type="Proteomes" id="UP000001542">
    <property type="component" value="Unassembled WGS sequence"/>
</dbReference>
<reference evidence="1" key="2">
    <citation type="journal article" date="2007" name="Science">
        <title>Draft genome sequence of the sexually transmitted pathogen Trichomonas vaginalis.</title>
        <authorList>
            <person name="Carlton J.M."/>
            <person name="Hirt R.P."/>
            <person name="Silva J.C."/>
            <person name="Delcher A.L."/>
            <person name="Schatz M."/>
            <person name="Zhao Q."/>
            <person name="Wortman J.R."/>
            <person name="Bidwell S.L."/>
            <person name="Alsmark U.C.M."/>
            <person name="Besteiro S."/>
            <person name="Sicheritz-Ponten T."/>
            <person name="Noel C.J."/>
            <person name="Dacks J.B."/>
            <person name="Foster P.G."/>
            <person name="Simillion C."/>
            <person name="Van de Peer Y."/>
            <person name="Miranda-Saavedra D."/>
            <person name="Barton G.J."/>
            <person name="Westrop G.D."/>
            <person name="Mueller S."/>
            <person name="Dessi D."/>
            <person name="Fiori P.L."/>
            <person name="Ren Q."/>
            <person name="Paulsen I."/>
            <person name="Zhang H."/>
            <person name="Bastida-Corcuera F.D."/>
            <person name="Simoes-Barbosa A."/>
            <person name="Brown M.T."/>
            <person name="Hayes R.D."/>
            <person name="Mukherjee M."/>
            <person name="Okumura C.Y."/>
            <person name="Schneider R."/>
            <person name="Smith A.J."/>
            <person name="Vanacova S."/>
            <person name="Villalvazo M."/>
            <person name="Haas B.J."/>
            <person name="Pertea M."/>
            <person name="Feldblyum T.V."/>
            <person name="Utterback T.R."/>
            <person name="Shu C.L."/>
            <person name="Osoegawa K."/>
            <person name="de Jong P.J."/>
            <person name="Hrdy I."/>
            <person name="Horvathova L."/>
            <person name="Zubacova Z."/>
            <person name="Dolezal P."/>
            <person name="Malik S.B."/>
            <person name="Logsdon J.M. Jr."/>
            <person name="Henze K."/>
            <person name="Gupta A."/>
            <person name="Wang C.C."/>
            <person name="Dunne R.L."/>
            <person name="Upcroft J.A."/>
            <person name="Upcroft P."/>
            <person name="White O."/>
            <person name="Salzberg S.L."/>
            <person name="Tang P."/>
            <person name="Chiu C.-H."/>
            <person name="Lee Y.-S."/>
            <person name="Embley T.M."/>
            <person name="Coombs G.H."/>
            <person name="Mottram J.C."/>
            <person name="Tachezy J."/>
            <person name="Fraser-Liggett C.M."/>
            <person name="Johnson P.J."/>
        </authorList>
    </citation>
    <scope>NUCLEOTIDE SEQUENCE [LARGE SCALE GENOMIC DNA]</scope>
    <source>
        <strain evidence="1">G3</strain>
    </source>
</reference>
<dbReference type="AlphaFoldDB" id="A2FB24"/>